<reference evidence="2 4" key="2">
    <citation type="submission" date="2017-12" db="EMBL/GenBank/DDBJ databases">
        <title>Genome sequence of Rhizobium sullae HCNT1 isolated from Sulla coronaria nodules and featuring peculiar denitrification phenotypes.</title>
        <authorList>
            <person name="De Diego-Diaz B."/>
            <person name="Treu L."/>
            <person name="Campanaro S."/>
            <person name="Da Silva Duarte V."/>
            <person name="Basaglia M."/>
            <person name="Favaro L."/>
            <person name="Casella S."/>
            <person name="Squartini A."/>
        </authorList>
    </citation>
    <scope>NUCLEOTIDE SEQUENCE [LARGE SCALE GENOMIC DNA]</scope>
    <source>
        <strain evidence="2 4">HCNT1</strain>
    </source>
</reference>
<evidence type="ECO:0000313" key="2">
    <source>
        <dbReference type="EMBL" id="PKA38844.1"/>
    </source>
</evidence>
<dbReference type="Proteomes" id="UP000232164">
    <property type="component" value="Unassembled WGS sequence"/>
</dbReference>
<keyword evidence="3" id="KW-0614">Plasmid</keyword>
<gene>
    <name evidence="2" type="ORF">CWR43_35930</name>
    <name evidence="3" type="ORF">N2599_28935</name>
</gene>
<proteinExistence type="predicted"/>
<dbReference type="EMBL" id="PIQN01000039">
    <property type="protein sequence ID" value="PKA38844.1"/>
    <property type="molecule type" value="Genomic_DNA"/>
</dbReference>
<organism evidence="2 4">
    <name type="scientific">Rhizobium sullae</name>
    <name type="common">Rhizobium hedysari</name>
    <dbReference type="NCBI Taxonomy" id="50338"/>
    <lineage>
        <taxon>Bacteria</taxon>
        <taxon>Pseudomonadati</taxon>
        <taxon>Pseudomonadota</taxon>
        <taxon>Alphaproteobacteria</taxon>
        <taxon>Hyphomicrobiales</taxon>
        <taxon>Rhizobiaceae</taxon>
        <taxon>Rhizobium/Agrobacterium group</taxon>
        <taxon>Rhizobium</taxon>
    </lineage>
</organism>
<protein>
    <submittedName>
        <fullName evidence="2">Uncharacterized protein</fullName>
    </submittedName>
</protein>
<reference evidence="3" key="3">
    <citation type="submission" date="2022-09" db="EMBL/GenBank/DDBJ databases">
        <title>Australian commercial rhizobial inoculants.</title>
        <authorList>
            <person name="Kohlmeier M.G."/>
            <person name="O'Hara G.W."/>
            <person name="Colombi E."/>
            <person name="Ramsay J.P."/>
            <person name="Terpolilli J."/>
        </authorList>
    </citation>
    <scope>NUCLEOTIDE SEQUENCE</scope>
    <source>
        <strain evidence="3">WSM1592</strain>
        <plasmid evidence="3">pWSM1592_1</plasmid>
    </source>
</reference>
<reference evidence="2 4" key="1">
    <citation type="submission" date="2017-11" db="EMBL/GenBank/DDBJ databases">
        <authorList>
            <person name="Han C.G."/>
        </authorList>
    </citation>
    <scope>NUCLEOTIDE SEQUENCE [LARGE SCALE GENOMIC DNA]</scope>
    <source>
        <strain evidence="2 4">HCNT1</strain>
    </source>
</reference>
<dbReference type="EMBL" id="CP104144">
    <property type="protein sequence ID" value="UWU16853.1"/>
    <property type="molecule type" value="Genomic_DNA"/>
</dbReference>
<evidence type="ECO:0000256" key="1">
    <source>
        <dbReference type="SAM" id="MobiDB-lite"/>
    </source>
</evidence>
<dbReference type="AlphaFoldDB" id="A0A2N0CYA6"/>
<evidence type="ECO:0000313" key="3">
    <source>
        <dbReference type="EMBL" id="UWU16853.1"/>
    </source>
</evidence>
<keyword evidence="5" id="KW-1185">Reference proteome</keyword>
<dbReference type="RefSeq" id="WP_027513010.1">
    <property type="nucleotide sequence ID" value="NZ_CP104144.1"/>
</dbReference>
<accession>A0A2N0CYA6</accession>
<sequence>MGVLVNGASHTNISNCGSIHQAVELGSGDAIVKYNPGSINGSVDQGSGDDLSRMEGGRAPMIHGRAGRQ</sequence>
<geneLocation type="plasmid" evidence="3 5">
    <name>pWSM1592_1</name>
</geneLocation>
<evidence type="ECO:0000313" key="5">
    <source>
        <dbReference type="Proteomes" id="UP001060123"/>
    </source>
</evidence>
<dbReference type="Proteomes" id="UP001060123">
    <property type="component" value="Plasmid pWSM1592_1"/>
</dbReference>
<evidence type="ECO:0000313" key="4">
    <source>
        <dbReference type="Proteomes" id="UP000232164"/>
    </source>
</evidence>
<feature type="region of interest" description="Disordered" evidence="1">
    <location>
        <begin position="38"/>
        <end position="69"/>
    </location>
</feature>
<name>A0A2N0CYA6_RHISU</name>